<accession>V6M6I5</accession>
<dbReference type="InterPro" id="IPR050505">
    <property type="entry name" value="WDR55/POC1"/>
</dbReference>
<name>V6M6I5_9EUKA</name>
<evidence type="ECO:0000313" key="4">
    <source>
        <dbReference type="EMBL" id="KAH0574189.1"/>
    </source>
</evidence>
<dbReference type="Gene3D" id="2.130.10.10">
    <property type="entry name" value="YVTN repeat-like/Quinoprotein amine dehydrogenase"/>
    <property type="match status" value="1"/>
</dbReference>
<reference evidence="3 4" key="1">
    <citation type="journal article" date="2014" name="PLoS Genet.">
        <title>The Genome of Spironucleus salmonicida Highlights a Fish Pathogen Adapted to Fluctuating Environments.</title>
        <authorList>
            <person name="Xu F."/>
            <person name="Jerlstrom-Hultqvist J."/>
            <person name="Einarsson E."/>
            <person name="Astvaldsson A."/>
            <person name="Svard S.G."/>
            <person name="Andersson J.O."/>
        </authorList>
    </citation>
    <scope>NUCLEOTIDE SEQUENCE</scope>
    <source>
        <strain evidence="4">ATCC 50377</strain>
    </source>
</reference>
<evidence type="ECO:0000313" key="5">
    <source>
        <dbReference type="Proteomes" id="UP000018208"/>
    </source>
</evidence>
<protein>
    <submittedName>
        <fullName evidence="3">Uncharacterized protein</fullName>
    </submittedName>
</protein>
<dbReference type="PANTHER" id="PTHR44019:SF8">
    <property type="entry name" value="POC1 CENTRIOLAR PROTEIN HOMOLOG"/>
    <property type="match status" value="1"/>
</dbReference>
<proteinExistence type="predicted"/>
<dbReference type="InterPro" id="IPR001680">
    <property type="entry name" value="WD40_rpt"/>
</dbReference>
<gene>
    <name evidence="3" type="ORF">SS50377_10711</name>
    <name evidence="4" type="ORF">SS50377_24136</name>
</gene>
<evidence type="ECO:0000256" key="2">
    <source>
        <dbReference type="ARBA" id="ARBA00022737"/>
    </source>
</evidence>
<dbReference type="SMART" id="SM00320">
    <property type="entry name" value="WD40"/>
    <property type="match status" value="6"/>
</dbReference>
<dbReference type="EMBL" id="AUWU02000004">
    <property type="protein sequence ID" value="KAH0574189.1"/>
    <property type="molecule type" value="Genomic_DNA"/>
</dbReference>
<dbReference type="PANTHER" id="PTHR44019">
    <property type="entry name" value="WD REPEAT-CONTAINING PROTEIN 55"/>
    <property type="match status" value="1"/>
</dbReference>
<dbReference type="VEuPathDB" id="GiardiaDB:SS50377_24136"/>
<keyword evidence="1" id="KW-0853">WD repeat</keyword>
<sequence>MDIAALFNNISAQSLLMLESLFVSKVNPQEYIKQQTQQKVQDDIDPFVLLRSNNFTTRSIKSTNMHLRTPIMLQRPLNNRSKSVPTRNTLLKKSHSLDFQEFVSAMTQCLNAPIYASSAVFGQVCKGDPLTQNPLYQKICQGQLDILNEQAISIFNGCQIFWLDLLNFITTKTTIIQANNDVRLKVKKVPNNFCHRLTIENCQYVPQLGVYYTAGRDGLAQFWSSQNLNDIMQFQSLEEMTFGMKDEEVACLVKDWTAASDNKGLERIQNIQVLTGVVNGQIGINNIKNEKSRQKDQIKLPFQLVFSLTDPKLDKAAFPLKQDTSNYSHDLVVACRKADAPLPSGRPMPEKVWRSIKFNGGIYNFSKPQESKYGSGGGYTLYNDCKGFQRSKSQKVKRFRTTTSKKSLDDLFQSAFSDEDNNFNFFGQEHPIYKQKQAIVGKMAIEQENEEKADSDIEMDLQKHRKLDLNNFKVSGKGNAWATAMCYDHHRRKIFISSAGGKILVYHLKLNGLELAEKINVTAVGVKKIQIWERQITRLQINRIIDSFGRDRNFNILDYVPGCQLDDIPGTGESFKKMNYAVVMAPASISFINLKNNVVDLDLDVSDIISEFPGQFFSTMGIFQEKLLLGLTNGYIISLDQFSLKVVEKLQAFETEVSDLTFYYSASLLIASCLNGKISIYNYESKPHLLQELHDSGCILNVFASEKYEVFLSICSNGVITVWSSKQYNQLHKVFTNENLSVSMWDEQNGLLIVGNVWLKVFQIIGVKKEIKIEEVIQEKTIPQAHYVQVVSIINLQRPGLSLKQPSFLLEELQSPEQTDTLLLSQISQDNSPQENIQLPQKQIQKLFIKQEDKDKYYHPLPLNRLELEHRPKFLDETNPCQPQKNITDQTPFTLVNQDNAVDPSIMSLNYNKLPLQHKFAEIIQRENFNMLNYNQYMKKVETELRHNQQNVTFKRKRVFSRNQQTGQEIVQFIYSKTEAILEPDSQMLGFVTVDVEGNLRHWVNTTLLSTYQIELPDRITVDSAGYDYQKQILILNLSNAQTMLFKLVTSEIQDIFNIQNCAKAAFILSFQGVTQTNGIQTDEFTEFLKDYKPQKYERINTAVNYQNLIAISCGEFILLYSYNSRRLSQNFVENLLLSGAKIARSLIPGMNNPPSLILKGHESPIIALSAAGKKLISCDEQGVCCFWLGQGIAKYIIRLKNDYIQQVFASFRPELWGYIFFKSGELIQIDMNKGQSPLLTFQIDGNTTANFAVDERENGTIYAFSDKNLGFIFVKNEIYCTFKLPCNCKNIQKIEFCDQKLVVGCNGGHVFLNEIIRKSGTKGVFLQGSDGIIQRNMDFDDEFDSAELLQLSPLSVNIIDQQQIGSEINVETEQFFERLAQSQIRIEKTLILEQNSDVRLLSSKVVADSVQISNMLVNEDTIEVARREQMLSMRVQFK</sequence>
<organism evidence="3">
    <name type="scientific">Spironucleus salmonicida</name>
    <dbReference type="NCBI Taxonomy" id="348837"/>
    <lineage>
        <taxon>Eukaryota</taxon>
        <taxon>Metamonada</taxon>
        <taxon>Diplomonadida</taxon>
        <taxon>Hexamitidae</taxon>
        <taxon>Hexamitinae</taxon>
        <taxon>Spironucleus</taxon>
    </lineage>
</organism>
<dbReference type="InterPro" id="IPR015943">
    <property type="entry name" value="WD40/YVTN_repeat-like_dom_sf"/>
</dbReference>
<keyword evidence="5" id="KW-1185">Reference proteome</keyword>
<dbReference type="EMBL" id="KI545966">
    <property type="protein sequence ID" value="EST49019.1"/>
    <property type="molecule type" value="Genomic_DNA"/>
</dbReference>
<reference evidence="4" key="2">
    <citation type="submission" date="2020-12" db="EMBL/GenBank/DDBJ databases">
        <title>New Spironucleus salmonicida genome in near-complete chromosomes.</title>
        <authorList>
            <person name="Xu F."/>
            <person name="Kurt Z."/>
            <person name="Jimenez-Gonzalez A."/>
            <person name="Astvaldsson A."/>
            <person name="Andersson J.O."/>
            <person name="Svard S.G."/>
        </authorList>
    </citation>
    <scope>NUCLEOTIDE SEQUENCE</scope>
    <source>
        <strain evidence="4">ATCC 50377</strain>
    </source>
</reference>
<keyword evidence="2" id="KW-0677">Repeat</keyword>
<dbReference type="SUPFAM" id="SSF50978">
    <property type="entry name" value="WD40 repeat-like"/>
    <property type="match status" value="2"/>
</dbReference>
<evidence type="ECO:0000256" key="1">
    <source>
        <dbReference type="ARBA" id="ARBA00022574"/>
    </source>
</evidence>
<dbReference type="OrthoDB" id="1667587at2759"/>
<dbReference type="Proteomes" id="UP000018208">
    <property type="component" value="Unassembled WGS sequence"/>
</dbReference>
<evidence type="ECO:0000313" key="3">
    <source>
        <dbReference type="EMBL" id="EST49019.1"/>
    </source>
</evidence>
<dbReference type="InterPro" id="IPR036322">
    <property type="entry name" value="WD40_repeat_dom_sf"/>
</dbReference>